<protein>
    <recommendedName>
        <fullName evidence="4">Secreted protein</fullName>
    </recommendedName>
</protein>
<keyword evidence="1" id="KW-0732">Signal</keyword>
<evidence type="ECO:0000256" key="1">
    <source>
        <dbReference type="SAM" id="SignalP"/>
    </source>
</evidence>
<evidence type="ECO:0000313" key="3">
    <source>
        <dbReference type="Proteomes" id="UP001167160"/>
    </source>
</evidence>
<feature type="signal peptide" evidence="1">
    <location>
        <begin position="1"/>
        <end position="27"/>
    </location>
</feature>
<dbReference type="EMBL" id="JAMQGM010000002">
    <property type="protein sequence ID" value="MCM2576118.1"/>
    <property type="molecule type" value="Genomic_DNA"/>
</dbReference>
<organism evidence="2 3">
    <name type="scientific">Streptomyces meridianus</name>
    <dbReference type="NCBI Taxonomy" id="2938945"/>
    <lineage>
        <taxon>Bacteria</taxon>
        <taxon>Bacillati</taxon>
        <taxon>Actinomycetota</taxon>
        <taxon>Actinomycetes</taxon>
        <taxon>Kitasatosporales</taxon>
        <taxon>Streptomycetaceae</taxon>
        <taxon>Streptomyces</taxon>
    </lineage>
</organism>
<dbReference type="RefSeq" id="WP_251408420.1">
    <property type="nucleotide sequence ID" value="NZ_JAMQGM010000002.1"/>
</dbReference>
<evidence type="ECO:0008006" key="4">
    <source>
        <dbReference type="Google" id="ProtNLM"/>
    </source>
</evidence>
<name>A0ABT0X0M7_9ACTN</name>
<accession>A0ABT0X0M7</accession>
<proteinExistence type="predicted"/>
<evidence type="ECO:0000313" key="2">
    <source>
        <dbReference type="EMBL" id="MCM2576118.1"/>
    </source>
</evidence>
<feature type="chain" id="PRO_5047175089" description="Secreted protein" evidence="1">
    <location>
        <begin position="28"/>
        <end position="85"/>
    </location>
</feature>
<gene>
    <name evidence="2" type="ORF">M1E25_01910</name>
</gene>
<dbReference type="Proteomes" id="UP001167160">
    <property type="component" value="Unassembled WGS sequence"/>
</dbReference>
<sequence length="85" mass="7931">MRKLQKAAVVVAMLGGMGALGVGTAQAAPTQDPVTVVVTQECSATGGEGGASGDAAVGDYTIGEASSTGGEGGAATTVCTVTISG</sequence>
<reference evidence="2" key="1">
    <citation type="journal article" date="2023" name="Int. J. Syst. Evol. Microbiol.">
        <title>Streptomyces meridianus sp. nov. isolated from brackish water of the Tagus estuary in Alcochete, Portugal.</title>
        <authorList>
            <person name="Santos J.D.N."/>
            <person name="Klimek D."/>
            <person name="Calusinska M."/>
            <person name="Lobo Da Cunha A."/>
            <person name="Catita J."/>
            <person name="Goncalves H."/>
            <person name="Gonzalez I."/>
            <person name="Reyes F."/>
            <person name="Lage O.M."/>
        </authorList>
    </citation>
    <scope>NUCLEOTIDE SEQUENCE</scope>
    <source>
        <strain evidence="2">MTZ3.1</strain>
    </source>
</reference>
<comment type="caution">
    <text evidence="2">The sequence shown here is derived from an EMBL/GenBank/DDBJ whole genome shotgun (WGS) entry which is preliminary data.</text>
</comment>
<keyword evidence="3" id="KW-1185">Reference proteome</keyword>